<protein>
    <submittedName>
        <fullName evidence="1">Uncharacterized protein</fullName>
    </submittedName>
</protein>
<reference evidence="1" key="2">
    <citation type="journal article" date="2023" name="Int. J. Mol. Sci.">
        <title>De Novo Assembly and Annotation of 11 Diverse Shrub Willow (Salix) Genomes Reveals Novel Gene Organization in Sex-Linked Regions.</title>
        <authorList>
            <person name="Hyden B."/>
            <person name="Feng K."/>
            <person name="Yates T.B."/>
            <person name="Jawdy S."/>
            <person name="Cereghino C."/>
            <person name="Smart L.B."/>
            <person name="Muchero W."/>
        </authorList>
    </citation>
    <scope>NUCLEOTIDE SEQUENCE</scope>
    <source>
        <tissue evidence="1">Shoot tip</tissue>
    </source>
</reference>
<dbReference type="EMBL" id="JAPFFK010000012">
    <property type="protein sequence ID" value="KAJ6731749.1"/>
    <property type="molecule type" value="Genomic_DNA"/>
</dbReference>
<dbReference type="Proteomes" id="UP001151532">
    <property type="component" value="Chromosome 18"/>
</dbReference>
<keyword evidence="2" id="KW-1185">Reference proteome</keyword>
<accession>A0A9Q0UKE2</accession>
<gene>
    <name evidence="1" type="ORF">OIU79_002972</name>
</gene>
<dbReference type="EMBL" id="JAPFFK010000012">
    <property type="protein sequence ID" value="KAJ6731750.1"/>
    <property type="molecule type" value="Genomic_DNA"/>
</dbReference>
<comment type="caution">
    <text evidence="1">The sequence shown here is derived from an EMBL/GenBank/DDBJ whole genome shotgun (WGS) entry which is preliminary data.</text>
</comment>
<dbReference type="EMBL" id="JAPFFK010000012">
    <property type="protein sequence ID" value="KAJ6731748.1"/>
    <property type="molecule type" value="Genomic_DNA"/>
</dbReference>
<proteinExistence type="predicted"/>
<organism evidence="1 2">
    <name type="scientific">Salix purpurea</name>
    <name type="common">Purple osier willow</name>
    <dbReference type="NCBI Taxonomy" id="77065"/>
    <lineage>
        <taxon>Eukaryota</taxon>
        <taxon>Viridiplantae</taxon>
        <taxon>Streptophyta</taxon>
        <taxon>Embryophyta</taxon>
        <taxon>Tracheophyta</taxon>
        <taxon>Spermatophyta</taxon>
        <taxon>Magnoliopsida</taxon>
        <taxon>eudicotyledons</taxon>
        <taxon>Gunneridae</taxon>
        <taxon>Pentapetalae</taxon>
        <taxon>rosids</taxon>
        <taxon>fabids</taxon>
        <taxon>Malpighiales</taxon>
        <taxon>Salicaceae</taxon>
        <taxon>Saliceae</taxon>
        <taxon>Salix</taxon>
    </lineage>
</organism>
<dbReference type="AlphaFoldDB" id="A0A9Q0UKE2"/>
<sequence length="106" mass="12516">MTLCKEQMLRVYFMFLTFSSICMGDKQGDLVWVVFFVLHSCLLNWNLSSYDADDDSATTLPLENHDSFHFTLNPFALPFVPSHSISLFRRIRVSRIEMWRQMEKTN</sequence>
<evidence type="ECO:0000313" key="1">
    <source>
        <dbReference type="EMBL" id="KAJ6731749.1"/>
    </source>
</evidence>
<reference evidence="1" key="1">
    <citation type="submission" date="2022-11" db="EMBL/GenBank/DDBJ databases">
        <authorList>
            <person name="Hyden B.L."/>
            <person name="Feng K."/>
            <person name="Yates T."/>
            <person name="Jawdy S."/>
            <person name="Smart L.B."/>
            <person name="Muchero W."/>
        </authorList>
    </citation>
    <scope>NUCLEOTIDE SEQUENCE</scope>
    <source>
        <tissue evidence="1">Shoot tip</tissue>
    </source>
</reference>
<name>A0A9Q0UKE2_SALPP</name>
<evidence type="ECO:0000313" key="2">
    <source>
        <dbReference type="Proteomes" id="UP001151532"/>
    </source>
</evidence>